<dbReference type="Gene3D" id="3.40.50.720">
    <property type="entry name" value="NAD(P)-binding Rossmann-like Domain"/>
    <property type="match status" value="1"/>
</dbReference>
<organism evidence="2 3">
    <name type="scientific">Larsenimonas suaedae</name>
    <dbReference type="NCBI Taxonomy" id="1851019"/>
    <lineage>
        <taxon>Bacteria</taxon>
        <taxon>Pseudomonadati</taxon>
        <taxon>Pseudomonadota</taxon>
        <taxon>Gammaproteobacteria</taxon>
        <taxon>Oceanospirillales</taxon>
        <taxon>Halomonadaceae</taxon>
        <taxon>Larsenimonas</taxon>
    </lineage>
</organism>
<keyword evidence="3" id="KW-1185">Reference proteome</keyword>
<dbReference type="Pfam" id="PF04321">
    <property type="entry name" value="RmlD_sub_bind"/>
    <property type="match status" value="1"/>
</dbReference>
<accession>A0ABU1GYS1</accession>
<dbReference type="InterPro" id="IPR029903">
    <property type="entry name" value="RmlD-like-bd"/>
</dbReference>
<dbReference type="SUPFAM" id="SSF51735">
    <property type="entry name" value="NAD(P)-binding Rossmann-fold domains"/>
    <property type="match status" value="1"/>
</dbReference>
<proteinExistence type="predicted"/>
<evidence type="ECO:0000259" key="1">
    <source>
        <dbReference type="Pfam" id="PF04321"/>
    </source>
</evidence>
<name>A0ABU1GYS1_9GAMM</name>
<reference evidence="2 3" key="1">
    <citation type="submission" date="2023-04" db="EMBL/GenBank/DDBJ databases">
        <title>A long-awaited taxogenomic arrangement of the family Halomonadaceae.</title>
        <authorList>
            <person name="De La Haba R."/>
            <person name="Chuvochina M."/>
            <person name="Wittouck S."/>
            <person name="Arahal D.R."/>
            <person name="Sanchez-Porro C."/>
            <person name="Hugenholtz P."/>
            <person name="Ventosa A."/>
        </authorList>
    </citation>
    <scope>NUCLEOTIDE SEQUENCE [LARGE SCALE GENOMIC DNA]</scope>
    <source>
        <strain evidence="2 3">DSM 22428</strain>
    </source>
</reference>
<gene>
    <name evidence="2" type="ORF">QC825_14070</name>
</gene>
<evidence type="ECO:0000313" key="2">
    <source>
        <dbReference type="EMBL" id="MDR5897196.1"/>
    </source>
</evidence>
<dbReference type="EMBL" id="JARWAO010000009">
    <property type="protein sequence ID" value="MDR5897196.1"/>
    <property type="molecule type" value="Genomic_DNA"/>
</dbReference>
<dbReference type="Proteomes" id="UP001269375">
    <property type="component" value="Unassembled WGS sequence"/>
</dbReference>
<sequence>MSIETYDPATPDDLGWSQPDIDAIVVPPLSHPASAEPARVFDHAAMVEHVFDHCARHDLPLVWCVSDQMFEAGGDEPIKECLIPEPIDSGLRRLVKTGSMIRARKAKHIILRVGPLFGIEGEDAWLPNIIDTLLAQKTISAPQDVVVGPTSVEALSMALTGILLQINYGATHWGAYHLAGIEPVTPFAFSSMVRTQLDTLLSGQGLERPLGDVRALSHHHDQPMRRVLNCQRLLETYGVHQRPWRVELERLLKHWCEQAQAGEVNL</sequence>
<dbReference type="RefSeq" id="WP_251595376.1">
    <property type="nucleotide sequence ID" value="NZ_JAMLJI010000005.1"/>
</dbReference>
<feature type="domain" description="RmlD-like substrate binding" evidence="1">
    <location>
        <begin position="45"/>
        <end position="254"/>
    </location>
</feature>
<dbReference type="InterPro" id="IPR036291">
    <property type="entry name" value="NAD(P)-bd_dom_sf"/>
</dbReference>
<comment type="caution">
    <text evidence="2">The sequence shown here is derived from an EMBL/GenBank/DDBJ whole genome shotgun (WGS) entry which is preliminary data.</text>
</comment>
<dbReference type="Gene3D" id="3.90.25.10">
    <property type="entry name" value="UDP-galactose 4-epimerase, domain 1"/>
    <property type="match status" value="1"/>
</dbReference>
<protein>
    <submittedName>
        <fullName evidence="2">Sugar nucleotide-binding protein</fullName>
    </submittedName>
</protein>
<evidence type="ECO:0000313" key="3">
    <source>
        <dbReference type="Proteomes" id="UP001269375"/>
    </source>
</evidence>